<keyword evidence="4" id="KW-1185">Reference proteome</keyword>
<dbReference type="Proteomes" id="UP000582837">
    <property type="component" value="Unassembled WGS sequence"/>
</dbReference>
<protein>
    <recommendedName>
        <fullName evidence="2">DUF5723 domain-containing protein</fullName>
    </recommendedName>
</protein>
<evidence type="ECO:0000256" key="1">
    <source>
        <dbReference type="SAM" id="SignalP"/>
    </source>
</evidence>
<feature type="chain" id="PRO_5032670269" description="DUF5723 domain-containing protein" evidence="1">
    <location>
        <begin position="22"/>
        <end position="436"/>
    </location>
</feature>
<reference evidence="3 4" key="1">
    <citation type="submission" date="2020-08" db="EMBL/GenBank/DDBJ databases">
        <title>Genomic Encyclopedia of Type Strains, Phase IV (KMG-IV): sequencing the most valuable type-strain genomes for metagenomic binning, comparative biology and taxonomic classification.</title>
        <authorList>
            <person name="Goeker M."/>
        </authorList>
    </citation>
    <scope>NUCLEOTIDE SEQUENCE [LARGE SCALE GENOMIC DNA]</scope>
    <source>
        <strain evidence="3 4">DSM 29007</strain>
    </source>
</reference>
<dbReference type="AlphaFoldDB" id="A0A841GRB4"/>
<evidence type="ECO:0000259" key="2">
    <source>
        <dbReference type="Pfam" id="PF18990"/>
    </source>
</evidence>
<dbReference type="EMBL" id="JACHIA010000003">
    <property type="protein sequence ID" value="MBB6070132.1"/>
    <property type="molecule type" value="Genomic_DNA"/>
</dbReference>
<evidence type="ECO:0000313" key="4">
    <source>
        <dbReference type="Proteomes" id="UP000582837"/>
    </source>
</evidence>
<proteinExistence type="predicted"/>
<accession>A0A841GRB4</accession>
<dbReference type="Pfam" id="PF18990">
    <property type="entry name" value="DUF5723"/>
    <property type="match status" value="1"/>
</dbReference>
<sequence length="436" mass="46174">MTKNVACAALAAVLAAAPLSAQVPLSSRALGMGGAYIGVARGQESLYQNPANLGLPNSPHWSVSFPTLALGAQSVGVTPGQVWDLVNYNDLDDAERQEILDDIPSDGTGVEGYLRAPLISMQIRRLAFGVTYGIQGEHSINKSLVDLVLNGFDQSKLAQYNIQNTAGSRASFWDFHAGYGTRVGPLALGATGHYFLPRDRVRSAFVNQRTVFNNAVPTDVEVTYAGLQAKGGNGYGLDLGAAMEPIPGLTLGVAVDNVVNTMKWNDDNMRIRSVTLNSADYDDGDPEAILARYEDSETEFDLDATTVSPAINALAQSLRGDLELAMPTTLRVGGAYVLPTRTTIGASYTSELGDASPVSALWRNQLSLGVQQKLPIITLRAGVATDGESGNMLSGGVSLGPIQFGIARLHTGKDNDERNGWVSTISLSGRADTTMP</sequence>
<gene>
    <name evidence="3" type="ORF">HNQ61_001749</name>
</gene>
<comment type="caution">
    <text evidence="3">The sequence shown here is derived from an EMBL/GenBank/DDBJ whole genome shotgun (WGS) entry which is preliminary data.</text>
</comment>
<feature type="signal peptide" evidence="1">
    <location>
        <begin position="1"/>
        <end position="21"/>
    </location>
</feature>
<dbReference type="InterPro" id="IPR043781">
    <property type="entry name" value="DUF5723"/>
</dbReference>
<evidence type="ECO:0000313" key="3">
    <source>
        <dbReference type="EMBL" id="MBB6070132.1"/>
    </source>
</evidence>
<name>A0A841GRB4_9BACT</name>
<feature type="domain" description="DUF5723" evidence="2">
    <location>
        <begin position="220"/>
        <end position="404"/>
    </location>
</feature>
<dbReference type="Gene3D" id="2.40.160.60">
    <property type="entry name" value="Outer membrane protein transport protein (OMPP1/FadL/TodX)"/>
    <property type="match status" value="1"/>
</dbReference>
<dbReference type="RefSeq" id="WP_170039912.1">
    <property type="nucleotide sequence ID" value="NZ_JABDTL010000002.1"/>
</dbReference>
<keyword evidence="1" id="KW-0732">Signal</keyword>
<organism evidence="3 4">
    <name type="scientific">Longimicrobium terrae</name>
    <dbReference type="NCBI Taxonomy" id="1639882"/>
    <lineage>
        <taxon>Bacteria</taxon>
        <taxon>Pseudomonadati</taxon>
        <taxon>Gemmatimonadota</taxon>
        <taxon>Longimicrobiia</taxon>
        <taxon>Longimicrobiales</taxon>
        <taxon>Longimicrobiaceae</taxon>
        <taxon>Longimicrobium</taxon>
    </lineage>
</organism>